<dbReference type="OrthoDB" id="283068at2"/>
<organism evidence="1 2">
    <name type="scientific">Limnoglobus roseus</name>
    <dbReference type="NCBI Taxonomy" id="2598579"/>
    <lineage>
        <taxon>Bacteria</taxon>
        <taxon>Pseudomonadati</taxon>
        <taxon>Planctomycetota</taxon>
        <taxon>Planctomycetia</taxon>
        <taxon>Gemmatales</taxon>
        <taxon>Gemmataceae</taxon>
        <taxon>Limnoglobus</taxon>
    </lineage>
</organism>
<evidence type="ECO:0000313" key="2">
    <source>
        <dbReference type="Proteomes" id="UP000324974"/>
    </source>
</evidence>
<proteinExistence type="predicted"/>
<protein>
    <submittedName>
        <fullName evidence="1">Uncharacterized protein</fullName>
    </submittedName>
</protein>
<dbReference type="AlphaFoldDB" id="A0A5C1AFG1"/>
<dbReference type="KEGG" id="lrs:PX52LOC_03669"/>
<dbReference type="EMBL" id="CP042425">
    <property type="protein sequence ID" value="QEL16706.1"/>
    <property type="molecule type" value="Genomic_DNA"/>
</dbReference>
<dbReference type="Proteomes" id="UP000324974">
    <property type="component" value="Chromosome"/>
</dbReference>
<evidence type="ECO:0000313" key="1">
    <source>
        <dbReference type="EMBL" id="QEL16706.1"/>
    </source>
</evidence>
<sequence>MSQAKEAVAIIERATGAALKAMLHKELDESELIDVEIAWEPKRLRALKELRRSGADLTDLPQHFHWSWARKALQTSGMLAYRAFGIKFKRQMQGLMMVELASHVARLDPDKGKPLVYVDYVETAPWNAREFTSSPTYNREARKRLDREHLARSSAAGATYSGPHLRDQKPTNLSYSFAGSFDRPARYTSAGVLYPSDWCKRASL</sequence>
<dbReference type="RefSeq" id="WP_149111393.1">
    <property type="nucleotide sequence ID" value="NZ_CP042425.1"/>
</dbReference>
<accession>A0A5C1AFG1</accession>
<reference evidence="2" key="1">
    <citation type="submission" date="2019-08" db="EMBL/GenBank/DDBJ databases">
        <title>Limnoglobus roseus gen. nov., sp. nov., a novel freshwater planctomycete with a giant genome from the family Gemmataceae.</title>
        <authorList>
            <person name="Kulichevskaya I.S."/>
            <person name="Naumoff D.G."/>
            <person name="Miroshnikov K."/>
            <person name="Ivanova A."/>
            <person name="Philippov D.A."/>
            <person name="Hakobyan A."/>
            <person name="Rijpstra I.C."/>
            <person name="Sinninghe Damste J.S."/>
            <person name="Liesack W."/>
            <person name="Dedysh S.N."/>
        </authorList>
    </citation>
    <scope>NUCLEOTIDE SEQUENCE [LARGE SCALE GENOMIC DNA]</scope>
    <source>
        <strain evidence="2">PX52</strain>
    </source>
</reference>
<name>A0A5C1AFG1_9BACT</name>
<keyword evidence="2" id="KW-1185">Reference proteome</keyword>
<gene>
    <name evidence="1" type="ORF">PX52LOC_03669</name>
</gene>